<feature type="region of interest" description="Disordered" evidence="1">
    <location>
        <begin position="357"/>
        <end position="443"/>
    </location>
</feature>
<feature type="compositionally biased region" description="Basic residues" evidence="1">
    <location>
        <begin position="379"/>
        <end position="398"/>
    </location>
</feature>
<gene>
    <name evidence="2" type="ORF">AVDCRST_MAG19-1142</name>
</gene>
<feature type="compositionally biased region" description="Low complexity" evidence="1">
    <location>
        <begin position="316"/>
        <end position="338"/>
    </location>
</feature>
<evidence type="ECO:0000313" key="2">
    <source>
        <dbReference type="EMBL" id="CAA9554942.1"/>
    </source>
</evidence>
<feature type="compositionally biased region" description="Basic residues" evidence="1">
    <location>
        <begin position="94"/>
        <end position="103"/>
    </location>
</feature>
<feature type="compositionally biased region" description="Basic and acidic residues" evidence="1">
    <location>
        <begin position="72"/>
        <end position="90"/>
    </location>
</feature>
<protein>
    <submittedName>
        <fullName evidence="2">Uncharacterized MFS-type transporter</fullName>
    </submittedName>
</protein>
<sequence length="443" mass="46375">ADGDPSRDRGRTGSGRRRGGRGVSPDGSTLPRRLPGGAGRVRLPAALAGPALRCPRRGARPDRSTAARLRRDRLGRTAEPDLRRRARPPDPPRAGRRRPRRPGRSPGLDGRRRSRSGRPGSAAAVRGRRLADRGRGESGRGRQCPRPAGGVGGRADGRLGGAVGSGALDLPGRRQRCPGGGAGARGGGDRSRRGRAGVRHPGGLLPRLGRVPLSAGAAHRRPRSGAGRESAAGRPAGGRRRGAGRPPQPDRARRLRRGDPLADGCCLLRRGHAGAPRRDDGAGGASRFRLRPVDGGLRCRDDGRRHRCRAGRAADRAPAADGDRLPGAADARPGRAGAAAAGPLRLLVRARLHGRLGGDRDAGVPGGGGAGRAAGSRLRGLRGRPRPRRGGRLHRRRLRDATTRPGGNPRPRRRPGGPRRPAPVAGDGRRRRNAEPPAGQGRL</sequence>
<name>A0A6J4UMV1_9BACT</name>
<feature type="non-terminal residue" evidence="2">
    <location>
        <position position="443"/>
    </location>
</feature>
<feature type="compositionally biased region" description="Basic and acidic residues" evidence="1">
    <location>
        <begin position="248"/>
        <end position="258"/>
    </location>
</feature>
<reference evidence="2" key="1">
    <citation type="submission" date="2020-02" db="EMBL/GenBank/DDBJ databases">
        <authorList>
            <person name="Meier V. D."/>
        </authorList>
    </citation>
    <scope>NUCLEOTIDE SEQUENCE</scope>
    <source>
        <strain evidence="2">AVDCRST_MAG19</strain>
    </source>
</reference>
<dbReference type="AlphaFoldDB" id="A0A6J4UMV1"/>
<feature type="compositionally biased region" description="Basic and acidic residues" evidence="1">
    <location>
        <begin position="129"/>
        <end position="140"/>
    </location>
</feature>
<feature type="compositionally biased region" description="Gly residues" evidence="1">
    <location>
        <begin position="149"/>
        <end position="164"/>
    </location>
</feature>
<proteinExistence type="predicted"/>
<evidence type="ECO:0000256" key="1">
    <source>
        <dbReference type="SAM" id="MobiDB-lite"/>
    </source>
</evidence>
<feature type="region of interest" description="Disordered" evidence="1">
    <location>
        <begin position="1"/>
        <end position="258"/>
    </location>
</feature>
<feature type="compositionally biased region" description="Low complexity" evidence="1">
    <location>
        <begin position="42"/>
        <end position="53"/>
    </location>
</feature>
<organism evidence="2">
    <name type="scientific">uncultured Thermomicrobiales bacterium</name>
    <dbReference type="NCBI Taxonomy" id="1645740"/>
    <lineage>
        <taxon>Bacteria</taxon>
        <taxon>Pseudomonadati</taxon>
        <taxon>Thermomicrobiota</taxon>
        <taxon>Thermomicrobia</taxon>
        <taxon>Thermomicrobiales</taxon>
        <taxon>environmental samples</taxon>
    </lineage>
</organism>
<feature type="compositionally biased region" description="Low complexity" evidence="1">
    <location>
        <begin position="224"/>
        <end position="234"/>
    </location>
</feature>
<accession>A0A6J4UMV1</accession>
<feature type="compositionally biased region" description="Low complexity" evidence="1">
    <location>
        <begin position="199"/>
        <end position="213"/>
    </location>
</feature>
<feature type="region of interest" description="Disordered" evidence="1">
    <location>
        <begin position="271"/>
        <end position="338"/>
    </location>
</feature>
<feature type="non-terminal residue" evidence="2">
    <location>
        <position position="1"/>
    </location>
</feature>
<feature type="compositionally biased region" description="Basic and acidic residues" evidence="1">
    <location>
        <begin position="1"/>
        <end position="11"/>
    </location>
</feature>
<dbReference type="EMBL" id="CADCWL010000047">
    <property type="protein sequence ID" value="CAA9554942.1"/>
    <property type="molecule type" value="Genomic_DNA"/>
</dbReference>